<dbReference type="OrthoDB" id="2431000at2759"/>
<gene>
    <name evidence="1" type="ORF">X975_04025</name>
</gene>
<dbReference type="InterPro" id="IPR036790">
    <property type="entry name" value="Frizzled_dom_sf"/>
</dbReference>
<evidence type="ECO:0000313" key="1">
    <source>
        <dbReference type="EMBL" id="KFM56911.1"/>
    </source>
</evidence>
<name>A0A087SVM2_STEMI</name>
<dbReference type="STRING" id="407821.A0A087SVM2"/>
<keyword evidence="1" id="KW-0418">Kinase</keyword>
<keyword evidence="1" id="KW-0812">Transmembrane</keyword>
<dbReference type="Proteomes" id="UP000054359">
    <property type="component" value="Unassembled WGS sequence"/>
</dbReference>
<dbReference type="GO" id="GO:0016301">
    <property type="term" value="F:kinase activity"/>
    <property type="evidence" value="ECO:0007669"/>
    <property type="project" value="UniProtKB-KW"/>
</dbReference>
<keyword evidence="2" id="KW-1185">Reference proteome</keyword>
<sequence>MLTINATESTMYLCRATNYIRSANYTVTDSKDFHIFVLTKSDSQAIVTEEASEPPLSNIRRPPPDTPQGYCSLYTGTTCRKYLGSAGLVYYNFSTDGSPIPVNEQIAQDLWEEVISSLLEPCRTAAETLL</sequence>
<dbReference type="Gene3D" id="1.10.2000.10">
    <property type="entry name" value="Frizzled cysteine-rich domain"/>
    <property type="match status" value="1"/>
</dbReference>
<proteinExistence type="predicted"/>
<evidence type="ECO:0000313" key="2">
    <source>
        <dbReference type="Proteomes" id="UP000054359"/>
    </source>
</evidence>
<reference evidence="1 2" key="1">
    <citation type="submission" date="2013-11" db="EMBL/GenBank/DDBJ databases">
        <title>Genome sequencing of Stegodyphus mimosarum.</title>
        <authorList>
            <person name="Bechsgaard J."/>
        </authorList>
    </citation>
    <scope>NUCLEOTIDE SEQUENCE [LARGE SCALE GENOMIC DNA]</scope>
</reference>
<accession>A0A087SVM2</accession>
<dbReference type="EMBL" id="KK112169">
    <property type="protein sequence ID" value="KFM56911.1"/>
    <property type="molecule type" value="Genomic_DNA"/>
</dbReference>
<keyword evidence="1" id="KW-0675">Receptor</keyword>
<dbReference type="AlphaFoldDB" id="A0A087SVM2"/>
<organism evidence="1 2">
    <name type="scientific">Stegodyphus mimosarum</name>
    <name type="common">African social velvet spider</name>
    <dbReference type="NCBI Taxonomy" id="407821"/>
    <lineage>
        <taxon>Eukaryota</taxon>
        <taxon>Metazoa</taxon>
        <taxon>Ecdysozoa</taxon>
        <taxon>Arthropoda</taxon>
        <taxon>Chelicerata</taxon>
        <taxon>Arachnida</taxon>
        <taxon>Araneae</taxon>
        <taxon>Araneomorphae</taxon>
        <taxon>Entelegynae</taxon>
        <taxon>Eresoidea</taxon>
        <taxon>Eresidae</taxon>
        <taxon>Stegodyphus</taxon>
    </lineage>
</organism>
<protein>
    <submittedName>
        <fullName evidence="1">Tyrosine-protein kinase transmembrane receptor Ror2</fullName>
    </submittedName>
</protein>
<keyword evidence="1" id="KW-0808">Transferase</keyword>
<feature type="non-terminal residue" evidence="1">
    <location>
        <position position="130"/>
    </location>
</feature>
<keyword evidence="1" id="KW-0472">Membrane</keyword>